<reference evidence="2" key="1">
    <citation type="submission" date="2012-01" db="EMBL/GenBank/DDBJ databases">
        <title>Complete sequence of plasmid of Thermobacillus composti KWC4.</title>
        <authorList>
            <person name="Lucas S."/>
            <person name="Han J."/>
            <person name="Lapidus A."/>
            <person name="Cheng J.-F."/>
            <person name="Goodwin L."/>
            <person name="Pitluck S."/>
            <person name="Peters L."/>
            <person name="Ovchinnikova G."/>
            <person name="Teshima H."/>
            <person name="Detter J.C."/>
            <person name="Han C."/>
            <person name="Tapia R."/>
            <person name="Land M."/>
            <person name="Hauser L."/>
            <person name="Kyrpides N."/>
            <person name="Ivanova N."/>
            <person name="Pagani I."/>
            <person name="Anderson I."/>
            <person name="Woyke T."/>
        </authorList>
    </citation>
    <scope>NUCLEOTIDE SEQUENCE [LARGE SCALE GENOMIC DNA]</scope>
    <source>
        <strain evidence="2">DSM 18247 / JCM 13945 / KWC4</strain>
        <plasmid evidence="2">Plasmid pTHECO01</plasmid>
    </source>
</reference>
<dbReference type="HOGENOM" id="CLU_2921271_0_0_9"/>
<keyword evidence="1" id="KW-0614">Plasmid</keyword>
<evidence type="ECO:0000313" key="1">
    <source>
        <dbReference type="EMBL" id="AGA60107.1"/>
    </source>
</evidence>
<accession>L0EKN8</accession>
<organism evidence="1 2">
    <name type="scientific">Thermobacillus composti (strain DSM 18247 / JCM 13945 / KWC4)</name>
    <dbReference type="NCBI Taxonomy" id="717605"/>
    <lineage>
        <taxon>Bacteria</taxon>
        <taxon>Bacillati</taxon>
        <taxon>Bacillota</taxon>
        <taxon>Bacilli</taxon>
        <taxon>Bacillales</taxon>
        <taxon>Paenibacillaceae</taxon>
        <taxon>Thermobacillus</taxon>
    </lineage>
</organism>
<geneLocation type="plasmid" evidence="1 2">
    <name>pTHECO01</name>
</geneLocation>
<sequence length="61" mass="7228">MFKPGDIVRHKKDKKLVYGQVTKISKSGKTVDVLWKSDDNPQLTNNHWWSYRIDLLEKVEN</sequence>
<dbReference type="KEGG" id="tco:Theco_4111"/>
<name>L0EKN8_THECK</name>
<evidence type="ECO:0000313" key="2">
    <source>
        <dbReference type="Proteomes" id="UP000010795"/>
    </source>
</evidence>
<dbReference type="Proteomes" id="UP000010795">
    <property type="component" value="Plasmid pTHECO01"/>
</dbReference>
<proteinExistence type="predicted"/>
<evidence type="ECO:0008006" key="3">
    <source>
        <dbReference type="Google" id="ProtNLM"/>
    </source>
</evidence>
<dbReference type="AlphaFoldDB" id="L0EKN8"/>
<dbReference type="EMBL" id="CP003256">
    <property type="protein sequence ID" value="AGA60107.1"/>
    <property type="molecule type" value="Genomic_DNA"/>
</dbReference>
<gene>
    <name evidence="1" type="ordered locus">Theco_4111</name>
</gene>
<protein>
    <recommendedName>
        <fullName evidence="3">DUF2158 domain-containing protein</fullName>
    </recommendedName>
</protein>
<keyword evidence="2" id="KW-1185">Reference proteome</keyword>